<accession>A0A978UUI7</accession>
<feature type="domain" description="Leucine-rich repeat-containing N-terminal plant-type" evidence="4">
    <location>
        <begin position="32"/>
        <end position="69"/>
    </location>
</feature>
<dbReference type="AlphaFoldDB" id="A0A978UUI7"/>
<evidence type="ECO:0000313" key="6">
    <source>
        <dbReference type="Proteomes" id="UP000813462"/>
    </source>
</evidence>
<feature type="chain" id="PRO_5037502154" description="Leucine-rich repeat-containing N-terminal plant-type domain-containing protein" evidence="3">
    <location>
        <begin position="23"/>
        <end position="152"/>
    </location>
</feature>
<dbReference type="EMBL" id="JAEACU010000009">
    <property type="protein sequence ID" value="KAH7518537.1"/>
    <property type="molecule type" value="Genomic_DNA"/>
</dbReference>
<keyword evidence="1" id="KW-0433">Leucine-rich repeat</keyword>
<protein>
    <recommendedName>
        <fullName evidence="4">Leucine-rich repeat-containing N-terminal plant-type domain-containing protein</fullName>
    </recommendedName>
</protein>
<evidence type="ECO:0000259" key="4">
    <source>
        <dbReference type="Pfam" id="PF08263"/>
    </source>
</evidence>
<evidence type="ECO:0000313" key="5">
    <source>
        <dbReference type="EMBL" id="KAH7518537.1"/>
    </source>
</evidence>
<feature type="signal peptide" evidence="3">
    <location>
        <begin position="1"/>
        <end position="22"/>
    </location>
</feature>
<dbReference type="Gene3D" id="3.80.10.10">
    <property type="entry name" value="Ribonuclease Inhibitor"/>
    <property type="match status" value="1"/>
</dbReference>
<comment type="caution">
    <text evidence="5">The sequence shown here is derived from an EMBL/GenBank/DDBJ whole genome shotgun (WGS) entry which is preliminary data.</text>
</comment>
<keyword evidence="2" id="KW-0677">Repeat</keyword>
<sequence length="152" mass="16812">MGVYDFLVIIMIVGFSFQADQALTSQNLTCNSKDLKALQEFMGCLKTVIHGWAINFSYDCCKWTGITCNSSLSSLEIDNPNDHTGRIVKLELGNMKITGKLSESLGRRRSGEGAARWRPYVNYFDKARRHSARCRCLGRNGVAVTVVLVGAG</sequence>
<evidence type="ECO:0000256" key="2">
    <source>
        <dbReference type="ARBA" id="ARBA00022737"/>
    </source>
</evidence>
<dbReference type="Pfam" id="PF08263">
    <property type="entry name" value="LRRNT_2"/>
    <property type="match status" value="1"/>
</dbReference>
<gene>
    <name evidence="5" type="ORF">FEM48_Zijuj09G0182100</name>
</gene>
<dbReference type="Proteomes" id="UP000813462">
    <property type="component" value="Unassembled WGS sequence"/>
</dbReference>
<keyword evidence="3" id="KW-0732">Signal</keyword>
<dbReference type="InterPro" id="IPR032675">
    <property type="entry name" value="LRR_dom_sf"/>
</dbReference>
<dbReference type="InterPro" id="IPR013210">
    <property type="entry name" value="LRR_N_plant-typ"/>
</dbReference>
<organism evidence="5 6">
    <name type="scientific">Ziziphus jujuba var. spinosa</name>
    <dbReference type="NCBI Taxonomy" id="714518"/>
    <lineage>
        <taxon>Eukaryota</taxon>
        <taxon>Viridiplantae</taxon>
        <taxon>Streptophyta</taxon>
        <taxon>Embryophyta</taxon>
        <taxon>Tracheophyta</taxon>
        <taxon>Spermatophyta</taxon>
        <taxon>Magnoliopsida</taxon>
        <taxon>eudicotyledons</taxon>
        <taxon>Gunneridae</taxon>
        <taxon>Pentapetalae</taxon>
        <taxon>rosids</taxon>
        <taxon>fabids</taxon>
        <taxon>Rosales</taxon>
        <taxon>Rhamnaceae</taxon>
        <taxon>Paliureae</taxon>
        <taxon>Ziziphus</taxon>
    </lineage>
</organism>
<name>A0A978UUI7_ZIZJJ</name>
<evidence type="ECO:0000256" key="1">
    <source>
        <dbReference type="ARBA" id="ARBA00022614"/>
    </source>
</evidence>
<evidence type="ECO:0000256" key="3">
    <source>
        <dbReference type="SAM" id="SignalP"/>
    </source>
</evidence>
<reference evidence="5" key="1">
    <citation type="journal article" date="2021" name="Front. Plant Sci.">
        <title>Chromosome-Scale Genome Assembly for Chinese Sour Jujube and Insights Into Its Genome Evolution and Domestication Signature.</title>
        <authorList>
            <person name="Shen L.-Y."/>
            <person name="Luo H."/>
            <person name="Wang X.-L."/>
            <person name="Wang X.-M."/>
            <person name="Qiu X.-J."/>
            <person name="Liu H."/>
            <person name="Zhou S.-S."/>
            <person name="Jia K.-H."/>
            <person name="Nie S."/>
            <person name="Bao Y.-T."/>
            <person name="Zhang R.-G."/>
            <person name="Yun Q.-Z."/>
            <person name="Chai Y.-H."/>
            <person name="Lu J.-Y."/>
            <person name="Li Y."/>
            <person name="Zhao S.-W."/>
            <person name="Mao J.-F."/>
            <person name="Jia S.-G."/>
            <person name="Mao Y.-M."/>
        </authorList>
    </citation>
    <scope>NUCLEOTIDE SEQUENCE</scope>
    <source>
        <strain evidence="5">AT0</strain>
        <tissue evidence="5">Leaf</tissue>
    </source>
</reference>
<proteinExistence type="predicted"/>